<proteinExistence type="inferred from homology"/>
<dbReference type="GO" id="GO:0016020">
    <property type="term" value="C:membrane"/>
    <property type="evidence" value="ECO:0007669"/>
    <property type="project" value="TreeGrafter"/>
</dbReference>
<dbReference type="InterPro" id="IPR020904">
    <property type="entry name" value="Sc_DH/Rdtase_CS"/>
</dbReference>
<reference evidence="5 6" key="1">
    <citation type="submission" date="2016-08" db="EMBL/GenBank/DDBJ databases">
        <title>Hymenobacter coccineus sp. nov., Hymenobacter lapidarius sp. nov. and Hymenobacter glacialis sp. nov., isolated from Antarctic soil.</title>
        <authorList>
            <person name="Sedlacek I."/>
            <person name="Kralova S."/>
            <person name="Kyrova K."/>
            <person name="Maslanova I."/>
            <person name="Stankova E."/>
            <person name="Vrbovska V."/>
            <person name="Nemec M."/>
            <person name="Bartak M."/>
            <person name="Svec P."/>
            <person name="Busse H.-J."/>
            <person name="Pantucek R."/>
        </authorList>
    </citation>
    <scope>NUCLEOTIDE SEQUENCE [LARGE SCALE GENOMIC DNA]</scope>
    <source>
        <strain evidence="5 6">CCM 8649</strain>
    </source>
</reference>
<evidence type="ECO:0000313" key="5">
    <source>
        <dbReference type="EMBL" id="OGX90035.1"/>
    </source>
</evidence>
<dbReference type="SMART" id="SM00822">
    <property type="entry name" value="PKS_KR"/>
    <property type="match status" value="1"/>
</dbReference>
<keyword evidence="2" id="KW-0560">Oxidoreductase</keyword>
<dbReference type="SUPFAM" id="SSF51735">
    <property type="entry name" value="NAD(P)-binding Rossmann-fold domains"/>
    <property type="match status" value="1"/>
</dbReference>
<dbReference type="RefSeq" id="WP_070744009.1">
    <property type="nucleotide sequence ID" value="NZ_MDZA01000210.1"/>
</dbReference>
<evidence type="ECO:0000256" key="3">
    <source>
        <dbReference type="RuleBase" id="RU000363"/>
    </source>
</evidence>
<dbReference type="PANTHER" id="PTHR44196:SF1">
    <property type="entry name" value="DEHYDROGENASE_REDUCTASE SDR FAMILY MEMBER 7B"/>
    <property type="match status" value="1"/>
</dbReference>
<dbReference type="OrthoDB" id="9810734at2"/>
<gene>
    <name evidence="5" type="ORF">BEN49_07835</name>
</gene>
<dbReference type="Proteomes" id="UP000177506">
    <property type="component" value="Unassembled WGS sequence"/>
</dbReference>
<dbReference type="PRINTS" id="PR00080">
    <property type="entry name" value="SDRFAMILY"/>
</dbReference>
<comment type="similarity">
    <text evidence="1 3">Belongs to the short-chain dehydrogenases/reductases (SDR) family.</text>
</comment>
<evidence type="ECO:0000259" key="4">
    <source>
        <dbReference type="SMART" id="SM00822"/>
    </source>
</evidence>
<sequence>MNLANNTVLLTGGATGIGLAFAERLLAAGSQVIAVGRRADKLREAQQRVPGLLTHVADLAQPAARVALAAWVQREHPRLNVLFNNAGIQNRVAVAELATSPPAWEQAHSEIAINLDAPIHLSALLLKHLQGQPGATIINVTSGLAFTAWAAAPVYCATKAALHSFTQSLRYEAAKLGVAVVEIVPPAVNTNLSGAGQHTHGEPLAAFADSVLARLAAGELEIGYGSAETRRLAGREQLDAYFHQLNP</sequence>
<keyword evidence="6" id="KW-1185">Reference proteome</keyword>
<comment type="caution">
    <text evidence="5">The sequence shown here is derived from an EMBL/GenBank/DDBJ whole genome shotgun (WGS) entry which is preliminary data.</text>
</comment>
<dbReference type="InterPro" id="IPR002347">
    <property type="entry name" value="SDR_fam"/>
</dbReference>
<accession>A0A1G1TGN4</accession>
<dbReference type="EMBL" id="MDZA01000210">
    <property type="protein sequence ID" value="OGX90035.1"/>
    <property type="molecule type" value="Genomic_DNA"/>
</dbReference>
<protein>
    <submittedName>
        <fullName evidence="5">Short-chain dehydrogenase</fullName>
    </submittedName>
</protein>
<dbReference type="PRINTS" id="PR00081">
    <property type="entry name" value="GDHRDH"/>
</dbReference>
<name>A0A1G1TGN4_9BACT</name>
<dbReference type="PANTHER" id="PTHR44196">
    <property type="entry name" value="DEHYDROGENASE/REDUCTASE SDR FAMILY MEMBER 7B"/>
    <property type="match status" value="1"/>
</dbReference>
<dbReference type="PROSITE" id="PS00061">
    <property type="entry name" value="ADH_SHORT"/>
    <property type="match status" value="1"/>
</dbReference>
<evidence type="ECO:0000313" key="6">
    <source>
        <dbReference type="Proteomes" id="UP000177506"/>
    </source>
</evidence>
<dbReference type="InterPro" id="IPR057326">
    <property type="entry name" value="KR_dom"/>
</dbReference>
<dbReference type="AlphaFoldDB" id="A0A1G1TGN4"/>
<dbReference type="Gene3D" id="3.40.50.720">
    <property type="entry name" value="NAD(P)-binding Rossmann-like Domain"/>
    <property type="match status" value="1"/>
</dbReference>
<feature type="domain" description="Ketoreductase" evidence="4">
    <location>
        <begin position="6"/>
        <end position="189"/>
    </location>
</feature>
<dbReference type="GO" id="GO:0016491">
    <property type="term" value="F:oxidoreductase activity"/>
    <property type="evidence" value="ECO:0007669"/>
    <property type="project" value="UniProtKB-KW"/>
</dbReference>
<evidence type="ECO:0000256" key="2">
    <source>
        <dbReference type="ARBA" id="ARBA00023002"/>
    </source>
</evidence>
<dbReference type="InterPro" id="IPR036291">
    <property type="entry name" value="NAD(P)-bd_dom_sf"/>
</dbReference>
<organism evidence="5 6">
    <name type="scientific">Hymenobacter coccineus</name>
    <dbReference type="NCBI Taxonomy" id="1908235"/>
    <lineage>
        <taxon>Bacteria</taxon>
        <taxon>Pseudomonadati</taxon>
        <taxon>Bacteroidota</taxon>
        <taxon>Cytophagia</taxon>
        <taxon>Cytophagales</taxon>
        <taxon>Hymenobacteraceae</taxon>
        <taxon>Hymenobacter</taxon>
    </lineage>
</organism>
<evidence type="ECO:0000256" key="1">
    <source>
        <dbReference type="ARBA" id="ARBA00006484"/>
    </source>
</evidence>
<dbReference type="Pfam" id="PF00106">
    <property type="entry name" value="adh_short"/>
    <property type="match status" value="1"/>
</dbReference>